<name>A0AAE1DV81_9GAST</name>
<feature type="region of interest" description="Disordered" evidence="1">
    <location>
        <begin position="1"/>
        <end position="34"/>
    </location>
</feature>
<dbReference type="Proteomes" id="UP001283361">
    <property type="component" value="Unassembled WGS sequence"/>
</dbReference>
<dbReference type="AlphaFoldDB" id="A0AAE1DV81"/>
<keyword evidence="3" id="KW-1185">Reference proteome</keyword>
<evidence type="ECO:0000313" key="2">
    <source>
        <dbReference type="EMBL" id="KAK3784291.1"/>
    </source>
</evidence>
<dbReference type="EMBL" id="JAWDGP010002289">
    <property type="protein sequence ID" value="KAK3784291.1"/>
    <property type="molecule type" value="Genomic_DNA"/>
</dbReference>
<accession>A0AAE1DV81</accession>
<feature type="compositionally biased region" description="Polar residues" evidence="1">
    <location>
        <begin position="1"/>
        <end position="20"/>
    </location>
</feature>
<protein>
    <submittedName>
        <fullName evidence="2">Uncharacterized protein</fullName>
    </submittedName>
</protein>
<sequence length="74" mass="8115">MTPVDNSTHGSASVAKSNPPSVGHRWSSLTSDPRMKSSAVLLYKQWARAVCFTAGTRDVYRPPRHDQQEGDGET</sequence>
<reference evidence="2" key="1">
    <citation type="journal article" date="2023" name="G3 (Bethesda)">
        <title>A reference genome for the long-term kleptoplast-retaining sea slug Elysia crispata morphotype clarki.</title>
        <authorList>
            <person name="Eastman K.E."/>
            <person name="Pendleton A.L."/>
            <person name="Shaikh M.A."/>
            <person name="Suttiyut T."/>
            <person name="Ogas R."/>
            <person name="Tomko P."/>
            <person name="Gavelis G."/>
            <person name="Widhalm J.R."/>
            <person name="Wisecaver J.H."/>
        </authorList>
    </citation>
    <scope>NUCLEOTIDE SEQUENCE</scope>
    <source>
        <strain evidence="2">ECLA1</strain>
    </source>
</reference>
<gene>
    <name evidence="2" type="ORF">RRG08_037368</name>
</gene>
<organism evidence="2 3">
    <name type="scientific">Elysia crispata</name>
    <name type="common">lettuce slug</name>
    <dbReference type="NCBI Taxonomy" id="231223"/>
    <lineage>
        <taxon>Eukaryota</taxon>
        <taxon>Metazoa</taxon>
        <taxon>Spiralia</taxon>
        <taxon>Lophotrochozoa</taxon>
        <taxon>Mollusca</taxon>
        <taxon>Gastropoda</taxon>
        <taxon>Heterobranchia</taxon>
        <taxon>Euthyneura</taxon>
        <taxon>Panpulmonata</taxon>
        <taxon>Sacoglossa</taxon>
        <taxon>Placobranchoidea</taxon>
        <taxon>Plakobranchidae</taxon>
        <taxon>Elysia</taxon>
    </lineage>
</organism>
<comment type="caution">
    <text evidence="2">The sequence shown here is derived from an EMBL/GenBank/DDBJ whole genome shotgun (WGS) entry which is preliminary data.</text>
</comment>
<evidence type="ECO:0000313" key="3">
    <source>
        <dbReference type="Proteomes" id="UP001283361"/>
    </source>
</evidence>
<evidence type="ECO:0000256" key="1">
    <source>
        <dbReference type="SAM" id="MobiDB-lite"/>
    </source>
</evidence>
<proteinExistence type="predicted"/>